<protein>
    <submittedName>
        <fullName evidence="2">Uncharacterized protein</fullName>
    </submittedName>
</protein>
<evidence type="ECO:0000256" key="1">
    <source>
        <dbReference type="SAM" id="MobiDB-lite"/>
    </source>
</evidence>
<evidence type="ECO:0000313" key="3">
    <source>
        <dbReference type="Proteomes" id="UP001149163"/>
    </source>
</evidence>
<dbReference type="OrthoDB" id="4357809at2759"/>
<feature type="region of interest" description="Disordered" evidence="1">
    <location>
        <begin position="380"/>
        <end position="404"/>
    </location>
</feature>
<dbReference type="GeneID" id="81428193"/>
<sequence>MEAIEYEEPIYELAVECERLFVQHVSRLNDDDQPNGAKILSELSQRFAAWTAFLGVFAESNVCLDRRLRRHVEIQDQVLLFERDDPPDCMDTGSSDACQSSLQPFCVSIYSLDAISGAIERLNHLGLSIRQSSVTSQTSKARKFAEKLDLASFEGVAYLSVKTLYPEASEDLLEQLTRSMTETFSLFLRRKYRQEQLQAPRSHLRTAIPLSTIIEEPVGDDDVGSPMDTQIQVRQLGEDFTTKMLRRSAHMLPISEPTSVDSQGFRTRFKKMLSPAVNDKTMSILVNQVDYPQPAKGSLTCEWCFSPLPADSFEGAKWRDEDTTFSGPKDLTKHLDNLHAGTFTVSQVEAIVQQSRFRSPRVQDICPLCCLPVKGPQDTLSKETGNEIRDPSPEQQHYEASRLDESKQIKTETGHTYLDHNNGINLETKTKHREPKALFGPSTSRPTSLEVIASHVAAHLQGIMLLTLRLISIDIAMDVSADDQSASDGADHQSSLVISSERSVYQNMDNIEDFSLHRDGGIDPDNDPPLEHVVPDCEHIDWRVVPRRYEAPPEPDLKDITHDGDASGRELEEFLSNHPTGKPRDKDYLGQDLEEFISNPPMGAPRDQDYLGWDLEAFISNPPTRGPWDKDNLGQDLEEFISKPPV</sequence>
<dbReference type="AlphaFoldDB" id="A0A9W9LJT2"/>
<accession>A0A9W9LJT2</accession>
<reference evidence="2" key="1">
    <citation type="submission" date="2022-11" db="EMBL/GenBank/DDBJ databases">
        <authorList>
            <person name="Petersen C."/>
        </authorList>
    </citation>
    <scope>NUCLEOTIDE SEQUENCE</scope>
    <source>
        <strain evidence="2">IBT 26290</strain>
    </source>
</reference>
<organism evidence="2 3">
    <name type="scientific">Penicillium canariense</name>
    <dbReference type="NCBI Taxonomy" id="189055"/>
    <lineage>
        <taxon>Eukaryota</taxon>
        <taxon>Fungi</taxon>
        <taxon>Dikarya</taxon>
        <taxon>Ascomycota</taxon>
        <taxon>Pezizomycotina</taxon>
        <taxon>Eurotiomycetes</taxon>
        <taxon>Eurotiomycetidae</taxon>
        <taxon>Eurotiales</taxon>
        <taxon>Aspergillaceae</taxon>
        <taxon>Penicillium</taxon>
    </lineage>
</organism>
<dbReference type="RefSeq" id="XP_056541446.1">
    <property type="nucleotide sequence ID" value="XM_056689017.1"/>
</dbReference>
<evidence type="ECO:0000313" key="2">
    <source>
        <dbReference type="EMBL" id="KAJ5159888.1"/>
    </source>
</evidence>
<dbReference type="Proteomes" id="UP001149163">
    <property type="component" value="Unassembled WGS sequence"/>
</dbReference>
<reference evidence="2" key="2">
    <citation type="journal article" date="2023" name="IMA Fungus">
        <title>Comparative genomic study of the Penicillium genus elucidates a diverse pangenome and 15 lateral gene transfer events.</title>
        <authorList>
            <person name="Petersen C."/>
            <person name="Sorensen T."/>
            <person name="Nielsen M.R."/>
            <person name="Sondergaard T.E."/>
            <person name="Sorensen J.L."/>
            <person name="Fitzpatrick D.A."/>
            <person name="Frisvad J.C."/>
            <person name="Nielsen K.L."/>
        </authorList>
    </citation>
    <scope>NUCLEOTIDE SEQUENCE</scope>
    <source>
        <strain evidence="2">IBT 26290</strain>
    </source>
</reference>
<dbReference type="EMBL" id="JAPQKN010000004">
    <property type="protein sequence ID" value="KAJ5159888.1"/>
    <property type="molecule type" value="Genomic_DNA"/>
</dbReference>
<name>A0A9W9LJT2_9EURO</name>
<proteinExistence type="predicted"/>
<keyword evidence="3" id="KW-1185">Reference proteome</keyword>
<comment type="caution">
    <text evidence="2">The sequence shown here is derived from an EMBL/GenBank/DDBJ whole genome shotgun (WGS) entry which is preliminary data.</text>
</comment>
<gene>
    <name evidence="2" type="ORF">N7482_006892</name>
</gene>